<keyword evidence="3" id="KW-0238">DNA-binding</keyword>
<keyword evidence="2" id="KW-0067">ATP-binding</keyword>
<reference evidence="7 8" key="1">
    <citation type="journal article" date="2015" name="Infect. Genet. Evol.">
        <title>Genomic sequences of six botulinum neurotoxin-producing strains representing three clostridial species illustrate the mobility and diversity of botulinum neurotoxin genes.</title>
        <authorList>
            <person name="Smith T.J."/>
            <person name="Hill K.K."/>
            <person name="Xie G."/>
            <person name="Foley B.T."/>
            <person name="Williamson C.H."/>
            <person name="Foster J.T."/>
            <person name="Johnson S.L."/>
            <person name="Chertkov O."/>
            <person name="Teshima H."/>
            <person name="Gibbons H.S."/>
            <person name="Johnsky L.A."/>
            <person name="Karavis M.A."/>
            <person name="Smith L.A."/>
        </authorList>
    </citation>
    <scope>NUCLEOTIDE SEQUENCE [LARGE SCALE GENOMIC DNA]</scope>
    <source>
        <strain evidence="7 8">CDC 2741</strain>
    </source>
</reference>
<keyword evidence="4" id="KW-0812">Transmembrane</keyword>
<dbReference type="SMART" id="SM00533">
    <property type="entry name" value="MUTSd"/>
    <property type="match status" value="1"/>
</dbReference>
<dbReference type="Gene3D" id="1.10.1420.10">
    <property type="match status" value="1"/>
</dbReference>
<sequence>MKNLVKKYERRVAAFEHLEKRQYKLMNFISKLRLTLVIVSLLVFFLLYKKGIYSLSSLTFIAFLIAFFLLGNIHKNLEMKKALIMTIKNLNKKSIDRVSGKWKNFSDTGEDLMIKNHNYAMDLDILGKGSLFQMINCCSSFLGRRKLKAVLCGEVDFSIEEIYERQVAIEEIASNLSFIQRFISEGEKIKDEFKDPSELITWGSFYNKIYLKPIVSIAIKIFPLITIIFLILPLFIPSLSFNIGKILIGFQIILLIVDVKNREVLLREIFKYKEDIYAYGLMIEQFENKRFKSSYLKKFQQDLRGSENKKVNHQIKELSKIISLIQDRKNFLYFPLNILFLMDYRAILGLENWKKSYGKNIQKYVEVVGEIEALCSLALINHDNPNYNFPSFEKNNLMLETKEAHHPLLGESAVSNSFSLNNINSIALITGSNMSGKSTLLRTIGINMVLSYSGTKVAASSFKCSKMKIYTCMRIVDNLEESISSFYAEILRVKSLIEASKDNTPIFFLLDEIFKGTNSTDRHIGAKVLINQLSKKNTLGMVSTHDLELCDLAVENFKIKNYNFREYYVDNSIHFDYKLREGISTTKNALYLLKMAGIEI</sequence>
<dbReference type="GO" id="GO:0005829">
    <property type="term" value="C:cytosol"/>
    <property type="evidence" value="ECO:0007669"/>
    <property type="project" value="TreeGrafter"/>
</dbReference>
<dbReference type="InterPro" id="IPR027417">
    <property type="entry name" value="P-loop_NTPase"/>
</dbReference>
<protein>
    <submittedName>
        <fullName evidence="7">MutS domain V family protein</fullName>
    </submittedName>
</protein>
<dbReference type="SMART" id="SM00534">
    <property type="entry name" value="MUTSac"/>
    <property type="match status" value="1"/>
</dbReference>
<dbReference type="GO" id="GO:0030983">
    <property type="term" value="F:mismatched DNA binding"/>
    <property type="evidence" value="ECO:0007669"/>
    <property type="project" value="InterPro"/>
</dbReference>
<evidence type="ECO:0000313" key="7">
    <source>
        <dbReference type="EMBL" id="KIE46842.1"/>
    </source>
</evidence>
<evidence type="ECO:0000256" key="1">
    <source>
        <dbReference type="ARBA" id="ARBA00022741"/>
    </source>
</evidence>
<evidence type="ECO:0000256" key="3">
    <source>
        <dbReference type="ARBA" id="ARBA00023125"/>
    </source>
</evidence>
<feature type="transmembrane region" description="Helical" evidence="4">
    <location>
        <begin position="214"/>
        <end position="236"/>
    </location>
</feature>
<dbReference type="GO" id="GO:0140664">
    <property type="term" value="F:ATP-dependent DNA damage sensor activity"/>
    <property type="evidence" value="ECO:0007669"/>
    <property type="project" value="InterPro"/>
</dbReference>
<dbReference type="InterPro" id="IPR007696">
    <property type="entry name" value="DNA_mismatch_repair_MutS_core"/>
</dbReference>
<evidence type="ECO:0000313" key="8">
    <source>
        <dbReference type="Proteomes" id="UP000031366"/>
    </source>
</evidence>
<dbReference type="CDD" id="cd03283">
    <property type="entry name" value="ABC_MutS-like"/>
    <property type="match status" value="1"/>
</dbReference>
<dbReference type="Gene3D" id="3.40.50.300">
    <property type="entry name" value="P-loop containing nucleotide triphosphate hydrolases"/>
    <property type="match status" value="1"/>
</dbReference>
<dbReference type="PANTHER" id="PTHR11361">
    <property type="entry name" value="DNA MISMATCH REPAIR PROTEIN MUTS FAMILY MEMBER"/>
    <property type="match status" value="1"/>
</dbReference>
<keyword evidence="8" id="KW-1185">Reference proteome</keyword>
<dbReference type="EMBL" id="AYSO01000015">
    <property type="protein sequence ID" value="KIE46842.1"/>
    <property type="molecule type" value="Genomic_DNA"/>
</dbReference>
<proteinExistence type="predicted"/>
<feature type="domain" description="DNA mismatch repair proteins mutS family" evidence="6">
    <location>
        <begin position="424"/>
        <end position="599"/>
    </location>
</feature>
<gene>
    <name evidence="7" type="ORF">U732_1429</name>
</gene>
<dbReference type="PANTHER" id="PTHR11361:SF99">
    <property type="entry name" value="DNA MISMATCH REPAIR PROTEIN"/>
    <property type="match status" value="1"/>
</dbReference>
<feature type="transmembrane region" description="Helical" evidence="4">
    <location>
        <begin position="28"/>
        <end position="46"/>
    </location>
</feature>
<dbReference type="Proteomes" id="UP000031366">
    <property type="component" value="Unassembled WGS sequence"/>
</dbReference>
<feature type="domain" description="DNA mismatch repair protein MutS core" evidence="5">
    <location>
        <begin position="126"/>
        <end position="412"/>
    </location>
</feature>
<evidence type="ECO:0000256" key="2">
    <source>
        <dbReference type="ARBA" id="ARBA00022840"/>
    </source>
</evidence>
<comment type="caution">
    <text evidence="7">The sequence shown here is derived from an EMBL/GenBank/DDBJ whole genome shotgun (WGS) entry which is preliminary data.</text>
</comment>
<dbReference type="SUPFAM" id="SSF52540">
    <property type="entry name" value="P-loop containing nucleoside triphosphate hydrolases"/>
    <property type="match status" value="1"/>
</dbReference>
<dbReference type="Pfam" id="PF00488">
    <property type="entry name" value="MutS_V"/>
    <property type="match status" value="1"/>
</dbReference>
<dbReference type="AlphaFoldDB" id="A0A0C1R0B0"/>
<dbReference type="InterPro" id="IPR045076">
    <property type="entry name" value="MutS"/>
</dbReference>
<accession>A0A0C1R0B0</accession>
<keyword evidence="4" id="KW-0472">Membrane</keyword>
<evidence type="ECO:0000259" key="6">
    <source>
        <dbReference type="SMART" id="SM00534"/>
    </source>
</evidence>
<dbReference type="OrthoDB" id="9802448at2"/>
<dbReference type="GO" id="GO:0006298">
    <property type="term" value="P:mismatch repair"/>
    <property type="evidence" value="ECO:0007669"/>
    <property type="project" value="InterPro"/>
</dbReference>
<name>A0A0C1R0B0_9CLOT</name>
<evidence type="ECO:0000259" key="5">
    <source>
        <dbReference type="SMART" id="SM00533"/>
    </source>
</evidence>
<dbReference type="SUPFAM" id="SSF48334">
    <property type="entry name" value="DNA repair protein MutS, domain III"/>
    <property type="match status" value="1"/>
</dbReference>
<dbReference type="RefSeq" id="WP_039632414.1">
    <property type="nucleotide sequence ID" value="NZ_AYSO01000015.1"/>
</dbReference>
<feature type="transmembrane region" description="Helical" evidence="4">
    <location>
        <begin position="52"/>
        <end position="71"/>
    </location>
</feature>
<dbReference type="GO" id="GO:0005524">
    <property type="term" value="F:ATP binding"/>
    <property type="evidence" value="ECO:0007669"/>
    <property type="project" value="UniProtKB-KW"/>
</dbReference>
<organism evidence="7 8">
    <name type="scientific">Clostridium argentinense CDC 2741</name>
    <dbReference type="NCBI Taxonomy" id="1418104"/>
    <lineage>
        <taxon>Bacteria</taxon>
        <taxon>Bacillati</taxon>
        <taxon>Bacillota</taxon>
        <taxon>Clostridia</taxon>
        <taxon>Eubacteriales</taxon>
        <taxon>Clostridiaceae</taxon>
        <taxon>Clostridium</taxon>
    </lineage>
</organism>
<keyword evidence="4" id="KW-1133">Transmembrane helix</keyword>
<keyword evidence="1" id="KW-0547">Nucleotide-binding</keyword>
<evidence type="ECO:0000256" key="4">
    <source>
        <dbReference type="SAM" id="Phobius"/>
    </source>
</evidence>
<dbReference type="InterPro" id="IPR000432">
    <property type="entry name" value="DNA_mismatch_repair_MutS_C"/>
</dbReference>
<dbReference type="InterPro" id="IPR036187">
    <property type="entry name" value="DNA_mismatch_repair_MutS_sf"/>
</dbReference>
<dbReference type="STRING" id="29341.RSJ17_13075"/>